<reference evidence="9" key="1">
    <citation type="submission" date="2020-10" db="EMBL/GenBank/DDBJ databases">
        <title>Connecting structure to function with the recovery of over 1000 high-quality activated sludge metagenome-assembled genomes encoding full-length rRNA genes using long-read sequencing.</title>
        <authorList>
            <person name="Singleton C.M."/>
            <person name="Petriglieri F."/>
            <person name="Kristensen J.M."/>
            <person name="Kirkegaard R.H."/>
            <person name="Michaelsen T.Y."/>
            <person name="Andersen M.H."/>
            <person name="Karst S.M."/>
            <person name="Dueholm M.S."/>
            <person name="Nielsen P.H."/>
            <person name="Albertsen M."/>
        </authorList>
    </citation>
    <scope>NUCLEOTIDE SEQUENCE</scope>
    <source>
        <strain evidence="9">Ribe_18-Q3-R11-54_MAXAC.001</strain>
    </source>
</reference>
<evidence type="ECO:0000256" key="1">
    <source>
        <dbReference type="ARBA" id="ARBA00004651"/>
    </source>
</evidence>
<dbReference type="Pfam" id="PF02687">
    <property type="entry name" value="FtsX"/>
    <property type="match status" value="1"/>
</dbReference>
<feature type="transmembrane region" description="Helical" evidence="7">
    <location>
        <begin position="107"/>
        <end position="130"/>
    </location>
</feature>
<dbReference type="AlphaFoldDB" id="A0A9D7XX02"/>
<dbReference type="Proteomes" id="UP000886632">
    <property type="component" value="Unassembled WGS sequence"/>
</dbReference>
<keyword evidence="4 7" id="KW-1133">Transmembrane helix</keyword>
<evidence type="ECO:0000256" key="6">
    <source>
        <dbReference type="ARBA" id="ARBA00038076"/>
    </source>
</evidence>
<evidence type="ECO:0000313" key="10">
    <source>
        <dbReference type="Proteomes" id="UP000886632"/>
    </source>
</evidence>
<sequence length="178" mass="18645">MAELAGAIIDLVLSVLTARAMSWRPFDGVRARRRTTEFARGQQVAVPFRWEDVPLLLGLGGVALLVGGIGVANTMVISVLERRSEIGLRRALGATRRQIHAQFVTESLILSALGGLGGVTLGALVTIGYAVHQGWPWDLPPWAALAGVGLTVLIGVIAGLYPASRASRTSPTAALSAS</sequence>
<evidence type="ECO:0000256" key="3">
    <source>
        <dbReference type="ARBA" id="ARBA00022692"/>
    </source>
</evidence>
<dbReference type="EMBL" id="JADKGK010000020">
    <property type="protein sequence ID" value="MBL0004184.1"/>
    <property type="molecule type" value="Genomic_DNA"/>
</dbReference>
<gene>
    <name evidence="9" type="ORF">IPP00_09410</name>
</gene>
<dbReference type="InterPro" id="IPR003838">
    <property type="entry name" value="ABC3_permease_C"/>
</dbReference>
<protein>
    <submittedName>
        <fullName evidence="9">ABC transporter permease</fullName>
    </submittedName>
</protein>
<comment type="subcellular location">
    <subcellularLocation>
        <location evidence="1">Cell membrane</location>
        <topology evidence="1">Multi-pass membrane protein</topology>
    </subcellularLocation>
</comment>
<evidence type="ECO:0000313" key="9">
    <source>
        <dbReference type="EMBL" id="MBL0004184.1"/>
    </source>
</evidence>
<evidence type="ECO:0000256" key="7">
    <source>
        <dbReference type="SAM" id="Phobius"/>
    </source>
</evidence>
<comment type="caution">
    <text evidence="9">The sequence shown here is derived from an EMBL/GenBank/DDBJ whole genome shotgun (WGS) entry which is preliminary data.</text>
</comment>
<keyword evidence="5 7" id="KW-0472">Membrane</keyword>
<dbReference type="GO" id="GO:0005886">
    <property type="term" value="C:plasma membrane"/>
    <property type="evidence" value="ECO:0007669"/>
    <property type="project" value="UniProtKB-SubCell"/>
</dbReference>
<keyword evidence="3 7" id="KW-0812">Transmembrane</keyword>
<evidence type="ECO:0000256" key="5">
    <source>
        <dbReference type="ARBA" id="ARBA00023136"/>
    </source>
</evidence>
<organism evidence="9 10">
    <name type="scientific">Candidatus Phosphoribacter hodrii</name>
    <dbReference type="NCBI Taxonomy" id="2953743"/>
    <lineage>
        <taxon>Bacteria</taxon>
        <taxon>Bacillati</taxon>
        <taxon>Actinomycetota</taxon>
        <taxon>Actinomycetes</taxon>
        <taxon>Micrococcales</taxon>
        <taxon>Dermatophilaceae</taxon>
        <taxon>Candidatus Phosphoribacter</taxon>
    </lineage>
</organism>
<comment type="similarity">
    <text evidence="6">Belongs to the ABC-4 integral membrane protein family.</text>
</comment>
<name>A0A9D7XX02_9MICO</name>
<feature type="transmembrane region" description="Helical" evidence="7">
    <location>
        <begin position="142"/>
        <end position="161"/>
    </location>
</feature>
<keyword evidence="2" id="KW-1003">Cell membrane</keyword>
<dbReference type="InterPro" id="IPR050250">
    <property type="entry name" value="Macrolide_Exporter_MacB"/>
</dbReference>
<dbReference type="GO" id="GO:0022857">
    <property type="term" value="F:transmembrane transporter activity"/>
    <property type="evidence" value="ECO:0007669"/>
    <property type="project" value="TreeGrafter"/>
</dbReference>
<proteinExistence type="inferred from homology"/>
<evidence type="ECO:0000256" key="4">
    <source>
        <dbReference type="ARBA" id="ARBA00022989"/>
    </source>
</evidence>
<evidence type="ECO:0000259" key="8">
    <source>
        <dbReference type="Pfam" id="PF02687"/>
    </source>
</evidence>
<dbReference type="PANTHER" id="PTHR30572:SF4">
    <property type="entry name" value="ABC TRANSPORTER PERMEASE YTRF"/>
    <property type="match status" value="1"/>
</dbReference>
<evidence type="ECO:0000256" key="2">
    <source>
        <dbReference type="ARBA" id="ARBA00022475"/>
    </source>
</evidence>
<dbReference type="PANTHER" id="PTHR30572">
    <property type="entry name" value="MEMBRANE COMPONENT OF TRANSPORTER-RELATED"/>
    <property type="match status" value="1"/>
</dbReference>
<feature type="domain" description="ABC3 transporter permease C-terminal" evidence="8">
    <location>
        <begin position="60"/>
        <end position="171"/>
    </location>
</feature>
<accession>A0A9D7XX02</accession>
<feature type="transmembrane region" description="Helical" evidence="7">
    <location>
        <begin position="55"/>
        <end position="80"/>
    </location>
</feature>